<dbReference type="Gene3D" id="1.10.357.10">
    <property type="entry name" value="Tetracycline Repressor, domain 2"/>
    <property type="match status" value="1"/>
</dbReference>
<evidence type="ECO:0000313" key="4">
    <source>
        <dbReference type="EMBL" id="PFG17432.1"/>
    </source>
</evidence>
<dbReference type="Pfam" id="PF17918">
    <property type="entry name" value="TetR_C_15"/>
    <property type="match status" value="1"/>
</dbReference>
<dbReference type="PRINTS" id="PR00455">
    <property type="entry name" value="HTHTETR"/>
</dbReference>
<dbReference type="InterPro" id="IPR009057">
    <property type="entry name" value="Homeodomain-like_sf"/>
</dbReference>
<dbReference type="RefSeq" id="WP_098460860.1">
    <property type="nucleotide sequence ID" value="NZ_PDJC01000001.1"/>
</dbReference>
<evidence type="ECO:0000259" key="3">
    <source>
        <dbReference type="PROSITE" id="PS50977"/>
    </source>
</evidence>
<reference evidence="4 5" key="1">
    <citation type="submission" date="2017-10" db="EMBL/GenBank/DDBJ databases">
        <title>Sequencing the genomes of 1000 actinobacteria strains.</title>
        <authorList>
            <person name="Klenk H.-P."/>
        </authorList>
    </citation>
    <scope>NUCLEOTIDE SEQUENCE [LARGE SCALE GENOMIC DNA]</scope>
    <source>
        <strain evidence="4 5">DSM 15597</strain>
    </source>
</reference>
<dbReference type="GO" id="GO:0000976">
    <property type="term" value="F:transcription cis-regulatory region binding"/>
    <property type="evidence" value="ECO:0007669"/>
    <property type="project" value="TreeGrafter"/>
</dbReference>
<name>A0A2A9CUW1_9ACTN</name>
<dbReference type="InterPro" id="IPR050109">
    <property type="entry name" value="HTH-type_TetR-like_transc_reg"/>
</dbReference>
<proteinExistence type="predicted"/>
<evidence type="ECO:0000256" key="2">
    <source>
        <dbReference type="PROSITE-ProRule" id="PRU00335"/>
    </source>
</evidence>
<keyword evidence="5" id="KW-1185">Reference proteome</keyword>
<dbReference type="AlphaFoldDB" id="A0A2A9CUW1"/>
<dbReference type="Proteomes" id="UP000226079">
    <property type="component" value="Unassembled WGS sequence"/>
</dbReference>
<dbReference type="PROSITE" id="PS50977">
    <property type="entry name" value="HTH_TETR_2"/>
    <property type="match status" value="1"/>
</dbReference>
<sequence>MPDSALARVNWEHLPLRRVPSQARSRDKVIRALKAADEIVAADGAAAVNLSSVAERAGVSVGALYQYLPDRDAILAALSWRYHARLEALLDEVVADARRRPPTSNPVGYVIDAVAEIYREEASARSLRGSAGLPSFDEQRQAHRARMAAKVAELLQVAGITSSGRKPTPMIAAVAFTTADALLHEAFAAAEPERSQILEELRLVARGYLQARADD</sequence>
<organism evidence="4 5">
    <name type="scientific">Propionicimonas paludicola</name>
    <dbReference type="NCBI Taxonomy" id="185243"/>
    <lineage>
        <taxon>Bacteria</taxon>
        <taxon>Bacillati</taxon>
        <taxon>Actinomycetota</taxon>
        <taxon>Actinomycetes</taxon>
        <taxon>Propionibacteriales</taxon>
        <taxon>Nocardioidaceae</taxon>
        <taxon>Propionicimonas</taxon>
    </lineage>
</organism>
<dbReference type="PANTHER" id="PTHR30055:SF223">
    <property type="entry name" value="HTH-TYPE TRANSCRIPTIONAL REGULATOR UIDR"/>
    <property type="match status" value="1"/>
</dbReference>
<accession>A0A2A9CUW1</accession>
<protein>
    <submittedName>
        <fullName evidence="4">TetR family transcriptional regulator</fullName>
    </submittedName>
</protein>
<dbReference type="GO" id="GO:0003700">
    <property type="term" value="F:DNA-binding transcription factor activity"/>
    <property type="evidence" value="ECO:0007669"/>
    <property type="project" value="TreeGrafter"/>
</dbReference>
<dbReference type="Pfam" id="PF00440">
    <property type="entry name" value="TetR_N"/>
    <property type="match status" value="1"/>
</dbReference>
<evidence type="ECO:0000256" key="1">
    <source>
        <dbReference type="ARBA" id="ARBA00023125"/>
    </source>
</evidence>
<dbReference type="SUPFAM" id="SSF46689">
    <property type="entry name" value="Homeodomain-like"/>
    <property type="match status" value="1"/>
</dbReference>
<gene>
    <name evidence="4" type="ORF">ATK74_2002</name>
</gene>
<feature type="DNA-binding region" description="H-T-H motif" evidence="2">
    <location>
        <begin position="49"/>
        <end position="68"/>
    </location>
</feature>
<feature type="domain" description="HTH tetR-type" evidence="3">
    <location>
        <begin position="26"/>
        <end position="86"/>
    </location>
</feature>
<dbReference type="OrthoDB" id="5242390at2"/>
<dbReference type="InterPro" id="IPR001647">
    <property type="entry name" value="HTH_TetR"/>
</dbReference>
<comment type="caution">
    <text evidence="4">The sequence shown here is derived from an EMBL/GenBank/DDBJ whole genome shotgun (WGS) entry which is preliminary data.</text>
</comment>
<keyword evidence="1 2" id="KW-0238">DNA-binding</keyword>
<evidence type="ECO:0000313" key="5">
    <source>
        <dbReference type="Proteomes" id="UP000226079"/>
    </source>
</evidence>
<dbReference type="PANTHER" id="PTHR30055">
    <property type="entry name" value="HTH-TYPE TRANSCRIPTIONAL REGULATOR RUTR"/>
    <property type="match status" value="1"/>
</dbReference>
<dbReference type="InterPro" id="IPR041669">
    <property type="entry name" value="TetR_C_15"/>
</dbReference>
<dbReference type="EMBL" id="PDJC01000001">
    <property type="protein sequence ID" value="PFG17432.1"/>
    <property type="molecule type" value="Genomic_DNA"/>
</dbReference>